<sequence length="372" mass="41366">MLSVTEIRSLSELDSLADDWSRLWVESAEPTVAQTLDWYRAYCRTSPSFIEPRIIVAKAAGDVLGILPLVLKRGSFRDGSPRILGLPDEPGLGLCGVVGKNRSATLGSAMTYLRHRRADWDVIEITERTLDGLSGNRVHTAMRFAGWRPATQAVGSLGRFEIVARWPDFLAETDATTRLSLYRSQHNVGHDNRYEFVRHRSGPTCPGSADDIETLLEEAFHISGGPRVSQTRRDFLKEITQSLSADGRADICLLYRDSLPVASMINAVVGDRVVSIYGAVTDHDRTTVASKLVQELLVDGGRRGDRDVTWSESDDHPLDGWALERLPLSQRVCFAKYSTKAQFLRIGRAASQLWHRNETPTRPAPELRVVGT</sequence>
<reference evidence="2 3" key="1">
    <citation type="submission" date="2019-02" db="EMBL/GenBank/DDBJ databases">
        <title>Deep-cultivation of Planctomycetes and their phenomic and genomic characterization uncovers novel biology.</title>
        <authorList>
            <person name="Wiegand S."/>
            <person name="Jogler M."/>
            <person name="Boedeker C."/>
            <person name="Pinto D."/>
            <person name="Vollmers J."/>
            <person name="Rivas-Marin E."/>
            <person name="Kohn T."/>
            <person name="Peeters S.H."/>
            <person name="Heuer A."/>
            <person name="Rast P."/>
            <person name="Oberbeckmann S."/>
            <person name="Bunk B."/>
            <person name="Jeske O."/>
            <person name="Meyerdierks A."/>
            <person name="Storesund J.E."/>
            <person name="Kallscheuer N."/>
            <person name="Luecker S."/>
            <person name="Lage O.M."/>
            <person name="Pohl T."/>
            <person name="Merkel B.J."/>
            <person name="Hornburger P."/>
            <person name="Mueller R.-W."/>
            <person name="Bruemmer F."/>
            <person name="Labrenz M."/>
            <person name="Spormann A.M."/>
            <person name="Op den Camp H."/>
            <person name="Overmann J."/>
            <person name="Amann R."/>
            <person name="Jetten M.S.M."/>
            <person name="Mascher T."/>
            <person name="Medema M.H."/>
            <person name="Devos D.P."/>
            <person name="Kaster A.-K."/>
            <person name="Ovreas L."/>
            <person name="Rohde M."/>
            <person name="Galperin M.Y."/>
            <person name="Jogler C."/>
        </authorList>
    </citation>
    <scope>NUCLEOTIDE SEQUENCE [LARGE SCALE GENOMIC DNA]</scope>
    <source>
        <strain evidence="2 3">Pan189</strain>
    </source>
</reference>
<dbReference type="InterPro" id="IPR038740">
    <property type="entry name" value="BioF2-like_GNAT_dom"/>
</dbReference>
<proteinExistence type="predicted"/>
<evidence type="ECO:0000313" key="2">
    <source>
        <dbReference type="EMBL" id="QDT37852.1"/>
    </source>
</evidence>
<evidence type="ECO:0000259" key="1">
    <source>
        <dbReference type="Pfam" id="PF13480"/>
    </source>
</evidence>
<gene>
    <name evidence="2" type="ORF">Pan189_22340</name>
</gene>
<evidence type="ECO:0000313" key="3">
    <source>
        <dbReference type="Proteomes" id="UP000317318"/>
    </source>
</evidence>
<name>A0A517R1V9_9PLAN</name>
<dbReference type="Proteomes" id="UP000317318">
    <property type="component" value="Chromosome"/>
</dbReference>
<organism evidence="2 3">
    <name type="scientific">Stratiformator vulcanicus</name>
    <dbReference type="NCBI Taxonomy" id="2527980"/>
    <lineage>
        <taxon>Bacteria</taxon>
        <taxon>Pseudomonadati</taxon>
        <taxon>Planctomycetota</taxon>
        <taxon>Planctomycetia</taxon>
        <taxon>Planctomycetales</taxon>
        <taxon>Planctomycetaceae</taxon>
        <taxon>Stratiformator</taxon>
    </lineage>
</organism>
<keyword evidence="3" id="KW-1185">Reference proteome</keyword>
<dbReference type="KEGG" id="svp:Pan189_22340"/>
<dbReference type="OrthoDB" id="286168at2"/>
<dbReference type="AlphaFoldDB" id="A0A517R1V9"/>
<dbReference type="EMBL" id="CP036268">
    <property type="protein sequence ID" value="QDT37852.1"/>
    <property type="molecule type" value="Genomic_DNA"/>
</dbReference>
<protein>
    <recommendedName>
        <fullName evidence="1">BioF2-like acetyltransferase domain-containing protein</fullName>
    </recommendedName>
</protein>
<dbReference type="RefSeq" id="WP_145363936.1">
    <property type="nucleotide sequence ID" value="NZ_CP036268.1"/>
</dbReference>
<accession>A0A517R1V9</accession>
<dbReference type="Pfam" id="PF13480">
    <property type="entry name" value="Acetyltransf_6"/>
    <property type="match status" value="1"/>
</dbReference>
<feature type="domain" description="BioF2-like acetyltransferase" evidence="1">
    <location>
        <begin position="204"/>
        <end position="283"/>
    </location>
</feature>